<dbReference type="InterPro" id="IPR013320">
    <property type="entry name" value="ConA-like_dom_sf"/>
</dbReference>
<dbReference type="EMBL" id="BAABGA010000073">
    <property type="protein sequence ID" value="GAA4465132.1"/>
    <property type="molecule type" value="Genomic_DNA"/>
</dbReference>
<protein>
    <recommendedName>
        <fullName evidence="2">FecR protein domain-containing protein</fullName>
    </recommendedName>
</protein>
<dbReference type="Pfam" id="PF13385">
    <property type="entry name" value="Laminin_G_3"/>
    <property type="match status" value="1"/>
</dbReference>
<feature type="domain" description="FecR protein" evidence="2">
    <location>
        <begin position="164"/>
        <end position="262"/>
    </location>
</feature>
<keyword evidence="1" id="KW-0472">Membrane</keyword>
<evidence type="ECO:0000259" key="2">
    <source>
        <dbReference type="Pfam" id="PF04773"/>
    </source>
</evidence>
<evidence type="ECO:0000313" key="4">
    <source>
        <dbReference type="Proteomes" id="UP001500840"/>
    </source>
</evidence>
<feature type="transmembrane region" description="Helical" evidence="1">
    <location>
        <begin position="104"/>
        <end position="125"/>
    </location>
</feature>
<organism evidence="3 4">
    <name type="scientific">Novipirellula rosea</name>
    <dbReference type="NCBI Taxonomy" id="1031540"/>
    <lineage>
        <taxon>Bacteria</taxon>
        <taxon>Pseudomonadati</taxon>
        <taxon>Planctomycetota</taxon>
        <taxon>Planctomycetia</taxon>
        <taxon>Pirellulales</taxon>
        <taxon>Pirellulaceae</taxon>
        <taxon>Novipirellula</taxon>
    </lineage>
</organism>
<dbReference type="InterPro" id="IPR012373">
    <property type="entry name" value="Ferrdict_sens_TM"/>
</dbReference>
<gene>
    <name evidence="3" type="ORF">GCM10023156_52480</name>
</gene>
<reference evidence="4" key="1">
    <citation type="journal article" date="2019" name="Int. J. Syst. Evol. Microbiol.">
        <title>The Global Catalogue of Microorganisms (GCM) 10K type strain sequencing project: providing services to taxonomists for standard genome sequencing and annotation.</title>
        <authorList>
            <consortium name="The Broad Institute Genomics Platform"/>
            <consortium name="The Broad Institute Genome Sequencing Center for Infectious Disease"/>
            <person name="Wu L."/>
            <person name="Ma J."/>
        </authorList>
    </citation>
    <scope>NUCLEOTIDE SEQUENCE [LARGE SCALE GENOMIC DNA]</scope>
    <source>
        <strain evidence="4">JCM 17759</strain>
    </source>
</reference>
<dbReference type="Pfam" id="PF04773">
    <property type="entry name" value="FecR"/>
    <property type="match status" value="1"/>
</dbReference>
<dbReference type="Gene3D" id="2.60.120.200">
    <property type="match status" value="1"/>
</dbReference>
<keyword evidence="1" id="KW-1133">Transmembrane helix</keyword>
<proteinExistence type="predicted"/>
<evidence type="ECO:0000256" key="1">
    <source>
        <dbReference type="SAM" id="Phobius"/>
    </source>
</evidence>
<keyword evidence="1" id="KW-0812">Transmembrane</keyword>
<dbReference type="InterPro" id="IPR006860">
    <property type="entry name" value="FecR"/>
</dbReference>
<dbReference type="PANTHER" id="PTHR30273:SF2">
    <property type="entry name" value="PROTEIN FECR"/>
    <property type="match status" value="1"/>
</dbReference>
<comment type="caution">
    <text evidence="3">The sequence shown here is derived from an EMBL/GenBank/DDBJ whole genome shotgun (WGS) entry which is preliminary data.</text>
</comment>
<dbReference type="Proteomes" id="UP001500840">
    <property type="component" value="Unassembled WGS sequence"/>
</dbReference>
<dbReference type="Gene3D" id="2.60.120.1440">
    <property type="match status" value="1"/>
</dbReference>
<sequence>MKRLEELTLKWLDDVISHEERAELEALLDGDPAARQTHADFCAVEAALRSRVKGFDVAQAAMLKVQETDFDHTPAFEDDLLDSPPINWCESKSPRPPTRSRSSMWRMVLAASVLLAVGIGGFFYLQQPIEVADAHLGLAKNEVSITRNGVTAVAAAGLDLQAGDVVNVPEHAVAAIHYDDGTRITLGPQTQVSLLELTRLNAASKYLELQRGTLTAHVKKQTPGKSLQITTPFAKFQVLGTRFTLQADAEMARLDVIEGQVRASGMKNSTVIDVEQGQYAVAETQSTLAAKPVEPRISKGLITLYRFDEGEGDVVHDVSQVAPPLDLHLDNIDGADWLPGGGLRIGDSAMLSSTKPAKKIIDACRKSGEMTVEAWLKPTTASQSGPARIVTLSNNTSNRNFTLGHGGDDELVSHANDRSVFIGRVRTSKTTTNGIPELTSADNSVAADLAHVVYTRSADGKHHLYIDGIERASGDRPGDFSTWDKNYRLTLGNELTRDRPWQGEYFLVAVYSRALSPDETKQNFRAGHPAAPIQVGVRK</sequence>
<name>A0ABP8NFP9_9BACT</name>
<dbReference type="PANTHER" id="PTHR30273">
    <property type="entry name" value="PERIPLASMIC SIGNAL SENSOR AND SIGMA FACTOR ACTIVATOR FECR-RELATED"/>
    <property type="match status" value="1"/>
</dbReference>
<evidence type="ECO:0000313" key="3">
    <source>
        <dbReference type="EMBL" id="GAA4465132.1"/>
    </source>
</evidence>
<dbReference type="RefSeq" id="WP_345326774.1">
    <property type="nucleotide sequence ID" value="NZ_BAABGA010000073.1"/>
</dbReference>
<accession>A0ABP8NFP9</accession>
<keyword evidence="4" id="KW-1185">Reference proteome</keyword>
<dbReference type="SUPFAM" id="SSF49899">
    <property type="entry name" value="Concanavalin A-like lectins/glucanases"/>
    <property type="match status" value="1"/>
</dbReference>